<dbReference type="PANTHER" id="PTHR31194:SF140">
    <property type="entry name" value="ETHYLENE-RESPONSIVE TRANSCRIPTION FACTOR CRF2"/>
    <property type="match status" value="1"/>
</dbReference>
<dbReference type="InterPro" id="IPR050913">
    <property type="entry name" value="AP2/ERF_ERF"/>
</dbReference>
<dbReference type="GO" id="GO:0003677">
    <property type="term" value="F:DNA binding"/>
    <property type="evidence" value="ECO:0007669"/>
    <property type="project" value="UniProtKB-KW"/>
</dbReference>
<evidence type="ECO:0000313" key="8">
    <source>
        <dbReference type="EnsemblPlants" id="TraesCS6B02G350400.1.cds1"/>
    </source>
</evidence>
<dbReference type="SMR" id="A0A3B6PPF4"/>
<evidence type="ECO:0000256" key="1">
    <source>
        <dbReference type="ARBA" id="ARBA00004123"/>
    </source>
</evidence>
<dbReference type="Pfam" id="PF00847">
    <property type="entry name" value="AP2"/>
    <property type="match status" value="1"/>
</dbReference>
<dbReference type="OrthoDB" id="1925932at2759"/>
<dbReference type="SUPFAM" id="SSF54171">
    <property type="entry name" value="DNA-binding domain"/>
    <property type="match status" value="1"/>
</dbReference>
<keyword evidence="2" id="KW-0805">Transcription regulation</keyword>
<evidence type="ECO:0000256" key="2">
    <source>
        <dbReference type="ARBA" id="ARBA00023015"/>
    </source>
</evidence>
<dbReference type="Gene3D" id="3.30.730.10">
    <property type="entry name" value="AP2/ERF domain"/>
    <property type="match status" value="1"/>
</dbReference>
<feature type="compositionally biased region" description="Basic and acidic residues" evidence="6">
    <location>
        <begin position="197"/>
        <end position="206"/>
    </location>
</feature>
<evidence type="ECO:0000256" key="5">
    <source>
        <dbReference type="ARBA" id="ARBA00023242"/>
    </source>
</evidence>
<keyword evidence="5" id="KW-0539">Nucleus</keyword>
<dbReference type="Gramene" id="TraesCS6B02G350400.1">
    <property type="protein sequence ID" value="TraesCS6B02G350400.1.cds1"/>
    <property type="gene ID" value="TraesCS6B02G350400"/>
</dbReference>
<comment type="subcellular location">
    <subcellularLocation>
        <location evidence="1">Nucleus</location>
    </subcellularLocation>
</comment>
<reference evidence="8" key="1">
    <citation type="submission" date="2018-08" db="EMBL/GenBank/DDBJ databases">
        <authorList>
            <person name="Rossello M."/>
        </authorList>
    </citation>
    <scope>NUCLEOTIDE SEQUENCE [LARGE SCALE GENOMIC DNA]</scope>
    <source>
        <strain evidence="8">cv. Chinese Spring</strain>
    </source>
</reference>
<dbReference type="InterPro" id="IPR036955">
    <property type="entry name" value="AP2/ERF_dom_sf"/>
</dbReference>
<dbReference type="EnsemblPlants" id="TraesCS6B02G350400.1">
    <property type="protein sequence ID" value="TraesCS6B02G350400.1.cds1"/>
    <property type="gene ID" value="TraesCS6B02G350400"/>
</dbReference>
<proteinExistence type="predicted"/>
<dbReference type="AlphaFoldDB" id="A0A3B6PPF4"/>
<dbReference type="PROSITE" id="PS51032">
    <property type="entry name" value="AP2_ERF"/>
    <property type="match status" value="1"/>
</dbReference>
<dbReference type="Proteomes" id="UP000019116">
    <property type="component" value="Chromosome 6B"/>
</dbReference>
<reference evidence="8" key="2">
    <citation type="submission" date="2018-10" db="UniProtKB">
        <authorList>
            <consortium name="EnsemblPlants"/>
        </authorList>
    </citation>
    <scope>IDENTIFICATION</scope>
</reference>
<keyword evidence="9" id="KW-1185">Reference proteome</keyword>
<dbReference type="STRING" id="4565.A0A3B6PPF4"/>
<dbReference type="OMA" id="PKERDIW"/>
<dbReference type="Gramene" id="TraesNOR6B03G03629960.1">
    <property type="protein sequence ID" value="TraesNOR6B03G03629960.1.CDS1"/>
    <property type="gene ID" value="TraesNOR6B03G03629960"/>
</dbReference>
<feature type="compositionally biased region" description="Low complexity" evidence="6">
    <location>
        <begin position="170"/>
        <end position="189"/>
    </location>
</feature>
<evidence type="ECO:0000256" key="3">
    <source>
        <dbReference type="ARBA" id="ARBA00023125"/>
    </source>
</evidence>
<dbReference type="GO" id="GO:0005634">
    <property type="term" value="C:nucleus"/>
    <property type="evidence" value="ECO:0007669"/>
    <property type="project" value="UniProtKB-SubCell"/>
</dbReference>
<keyword evidence="3" id="KW-0238">DNA-binding</keyword>
<accession>A0A3B6PPF4</accession>
<evidence type="ECO:0000259" key="7">
    <source>
        <dbReference type="PROSITE" id="PS51032"/>
    </source>
</evidence>
<name>A0A3B6PPF4_WHEAT</name>
<dbReference type="RefSeq" id="XP_044409744.1">
    <property type="nucleotide sequence ID" value="XM_044553809.1"/>
</dbReference>
<dbReference type="Gramene" id="TraesKAR6B01G0400710.1">
    <property type="protein sequence ID" value="cds.TraesKAR6B01G0400710.1"/>
    <property type="gene ID" value="TraesKAR6B01G0400710"/>
</dbReference>
<sequence>MVPRLERGGFQLPNSEQENSLFLRALISVVSGDTAAPAPHQLAPSTPPFAPAPATAAAACARCGVDGCLGCEFVAAAAATTGSSSEGEECSAASFVKNGGVGKRRAGGGGSKFRGVRQRPWGKWAAEIRDPHRAVRKWLGTFDTAAEAARAYDVAALEFRGHRAKLNFPASSSSASASASATASSRAATQPHPQRQQRPESPREKCGSNASSPVHVPRLPEQGRPVAREQEIWDGLHEIMMMDDGNFWSNPKP</sequence>
<keyword evidence="4" id="KW-0804">Transcription</keyword>
<dbReference type="CDD" id="cd00018">
    <property type="entry name" value="AP2"/>
    <property type="match status" value="1"/>
</dbReference>
<dbReference type="GeneID" id="123134589"/>
<feature type="domain" description="AP2/ERF" evidence="7">
    <location>
        <begin position="112"/>
        <end position="169"/>
    </location>
</feature>
<dbReference type="Gramene" id="TraesMAC6B03G03592400.1">
    <property type="protein sequence ID" value="TraesMAC6B03G03592400.1.CDS1"/>
    <property type="gene ID" value="TraesMAC6B03G03592400"/>
</dbReference>
<evidence type="ECO:0000256" key="6">
    <source>
        <dbReference type="SAM" id="MobiDB-lite"/>
    </source>
</evidence>
<feature type="region of interest" description="Disordered" evidence="6">
    <location>
        <begin position="169"/>
        <end position="231"/>
    </location>
</feature>
<dbReference type="FunFam" id="3.30.730.10:FF:000001">
    <property type="entry name" value="Ethylene-responsive transcription factor 2"/>
    <property type="match status" value="1"/>
</dbReference>
<dbReference type="InterPro" id="IPR001471">
    <property type="entry name" value="AP2/ERF_dom"/>
</dbReference>
<dbReference type="InterPro" id="IPR016177">
    <property type="entry name" value="DNA-bd_dom_sf"/>
</dbReference>
<dbReference type="SMART" id="SM00380">
    <property type="entry name" value="AP2"/>
    <property type="match status" value="1"/>
</dbReference>
<protein>
    <recommendedName>
        <fullName evidence="7">AP2/ERF domain-containing protein</fullName>
    </recommendedName>
</protein>
<dbReference type="GO" id="GO:0003700">
    <property type="term" value="F:DNA-binding transcription factor activity"/>
    <property type="evidence" value="ECO:0007669"/>
    <property type="project" value="InterPro"/>
</dbReference>
<gene>
    <name evidence="8" type="primary">LOC123134589</name>
</gene>
<organism evidence="8">
    <name type="scientific">Triticum aestivum</name>
    <name type="common">Wheat</name>
    <dbReference type="NCBI Taxonomy" id="4565"/>
    <lineage>
        <taxon>Eukaryota</taxon>
        <taxon>Viridiplantae</taxon>
        <taxon>Streptophyta</taxon>
        <taxon>Embryophyta</taxon>
        <taxon>Tracheophyta</taxon>
        <taxon>Spermatophyta</taxon>
        <taxon>Magnoliopsida</taxon>
        <taxon>Liliopsida</taxon>
        <taxon>Poales</taxon>
        <taxon>Poaceae</taxon>
        <taxon>BOP clade</taxon>
        <taxon>Pooideae</taxon>
        <taxon>Triticodae</taxon>
        <taxon>Triticeae</taxon>
        <taxon>Triticinae</taxon>
        <taxon>Triticum</taxon>
    </lineage>
</organism>
<dbReference type="PANTHER" id="PTHR31194">
    <property type="entry name" value="SHN SHINE , DNA BINDING / TRANSCRIPTION FACTOR"/>
    <property type="match status" value="1"/>
</dbReference>
<evidence type="ECO:0000313" key="9">
    <source>
        <dbReference type="Proteomes" id="UP000019116"/>
    </source>
</evidence>
<dbReference type="PRINTS" id="PR00367">
    <property type="entry name" value="ETHRSPELEMNT"/>
</dbReference>
<dbReference type="Gramene" id="TraesCS6B03G0988000.1">
    <property type="protein sequence ID" value="TraesCS6B03G0988000.1.CDS1"/>
    <property type="gene ID" value="TraesCS6B03G0988000"/>
</dbReference>
<evidence type="ECO:0000256" key="4">
    <source>
        <dbReference type="ARBA" id="ARBA00023163"/>
    </source>
</evidence>